<dbReference type="AlphaFoldDB" id="A0A4S8K0C5"/>
<accession>A0A4S8K0C5</accession>
<dbReference type="PANTHER" id="PTHR34781">
    <property type="entry name" value="TRANSMEMBRANE PROTEIN"/>
    <property type="match status" value="1"/>
</dbReference>
<dbReference type="EMBL" id="PYDT01000002">
    <property type="protein sequence ID" value="THU68134.1"/>
    <property type="molecule type" value="Genomic_DNA"/>
</dbReference>
<keyword evidence="2" id="KW-1185">Reference proteome</keyword>
<evidence type="ECO:0000313" key="2">
    <source>
        <dbReference type="Proteomes" id="UP000317650"/>
    </source>
</evidence>
<proteinExistence type="predicted"/>
<evidence type="ECO:0000313" key="1">
    <source>
        <dbReference type="EMBL" id="THU68134.1"/>
    </source>
</evidence>
<name>A0A4S8K0C5_MUSBA</name>
<protein>
    <submittedName>
        <fullName evidence="1">Uncharacterized protein</fullName>
    </submittedName>
</protein>
<reference evidence="1 2" key="1">
    <citation type="journal article" date="2019" name="Nat. Plants">
        <title>Genome sequencing of Musa balbisiana reveals subgenome evolution and function divergence in polyploid bananas.</title>
        <authorList>
            <person name="Yao X."/>
        </authorList>
    </citation>
    <scope>NUCLEOTIDE SEQUENCE [LARGE SCALE GENOMIC DNA]</scope>
    <source>
        <strain evidence="2">cv. DH-PKW</strain>
        <tissue evidence="1">Leaves</tissue>
    </source>
</reference>
<organism evidence="1 2">
    <name type="scientific">Musa balbisiana</name>
    <name type="common">Banana</name>
    <dbReference type="NCBI Taxonomy" id="52838"/>
    <lineage>
        <taxon>Eukaryota</taxon>
        <taxon>Viridiplantae</taxon>
        <taxon>Streptophyta</taxon>
        <taxon>Embryophyta</taxon>
        <taxon>Tracheophyta</taxon>
        <taxon>Spermatophyta</taxon>
        <taxon>Magnoliopsida</taxon>
        <taxon>Liliopsida</taxon>
        <taxon>Zingiberales</taxon>
        <taxon>Musaceae</taxon>
        <taxon>Musa</taxon>
    </lineage>
</organism>
<dbReference type="PANTHER" id="PTHR34781:SF2">
    <property type="entry name" value="TRANSMEMBRANE PROTEIN"/>
    <property type="match status" value="1"/>
</dbReference>
<sequence>MRGGDQQSRLLYELCALLLAALHFSPHDAPATLYPPGPVSPVGFASFLLGASLAMMLGGSLTFLIGFLLMPWVIGLLMLLYVVEIVSSLSGLGRAIVCPDAPLMAQGSVRSTIFQAAN</sequence>
<comment type="caution">
    <text evidence="1">The sequence shown here is derived from an EMBL/GenBank/DDBJ whole genome shotgun (WGS) entry which is preliminary data.</text>
</comment>
<dbReference type="Proteomes" id="UP000317650">
    <property type="component" value="Chromosome 8"/>
</dbReference>
<gene>
    <name evidence="1" type="ORF">C4D60_Mb08t00710</name>
</gene>